<evidence type="ECO:0000256" key="14">
    <source>
        <dbReference type="SAM" id="MobiDB-lite"/>
    </source>
</evidence>
<evidence type="ECO:0000256" key="1">
    <source>
        <dbReference type="ARBA" id="ARBA00004123"/>
    </source>
</evidence>
<organism evidence="17 18">
    <name type="scientific">Friedmanniomyces simplex</name>
    <dbReference type="NCBI Taxonomy" id="329884"/>
    <lineage>
        <taxon>Eukaryota</taxon>
        <taxon>Fungi</taxon>
        <taxon>Dikarya</taxon>
        <taxon>Ascomycota</taxon>
        <taxon>Pezizomycotina</taxon>
        <taxon>Dothideomycetes</taxon>
        <taxon>Dothideomycetidae</taxon>
        <taxon>Mycosphaerellales</taxon>
        <taxon>Teratosphaeriaceae</taxon>
        <taxon>Friedmanniomyces</taxon>
    </lineage>
</organism>
<evidence type="ECO:0000256" key="4">
    <source>
        <dbReference type="ARBA" id="ARBA00022741"/>
    </source>
</evidence>
<dbReference type="Gene3D" id="3.40.50.10810">
    <property type="entry name" value="Tandem AAA-ATPase domain"/>
    <property type="match status" value="1"/>
</dbReference>
<reference evidence="17 18" key="1">
    <citation type="submission" date="2017-03" db="EMBL/GenBank/DDBJ databases">
        <title>Genomes of endolithic fungi from Antarctica.</title>
        <authorList>
            <person name="Coleine C."/>
            <person name="Masonjones S."/>
            <person name="Stajich J.E."/>
        </authorList>
    </citation>
    <scope>NUCLEOTIDE SEQUENCE [LARGE SCALE GENOMIC DNA]</scope>
    <source>
        <strain evidence="17 18">CCFEE 5184</strain>
    </source>
</reference>
<evidence type="ECO:0000256" key="12">
    <source>
        <dbReference type="ARBA" id="ARBA00023163"/>
    </source>
</evidence>
<feature type="region of interest" description="Disordered" evidence="14">
    <location>
        <begin position="1718"/>
        <end position="1763"/>
    </location>
</feature>
<dbReference type="GO" id="GO:0042393">
    <property type="term" value="F:histone binding"/>
    <property type="evidence" value="ECO:0007669"/>
    <property type="project" value="TreeGrafter"/>
</dbReference>
<evidence type="ECO:0000256" key="11">
    <source>
        <dbReference type="ARBA" id="ARBA00023159"/>
    </source>
</evidence>
<keyword evidence="7" id="KW-0067">ATP-binding</keyword>
<feature type="compositionally biased region" description="Acidic residues" evidence="14">
    <location>
        <begin position="708"/>
        <end position="719"/>
    </location>
</feature>
<dbReference type="EMBL" id="NAJQ01000161">
    <property type="protein sequence ID" value="TKA76491.1"/>
    <property type="molecule type" value="Genomic_DNA"/>
</dbReference>
<dbReference type="InterPro" id="IPR000330">
    <property type="entry name" value="SNF2_N"/>
</dbReference>
<accession>A0A4U0XJH5</accession>
<dbReference type="GO" id="GO:0003678">
    <property type="term" value="F:DNA helicase activity"/>
    <property type="evidence" value="ECO:0007669"/>
    <property type="project" value="UniProtKB-EC"/>
</dbReference>
<gene>
    <name evidence="17" type="ORF">B0A55_02890</name>
</gene>
<dbReference type="STRING" id="329884.A0A4U0XJH5"/>
<evidence type="ECO:0000256" key="3">
    <source>
        <dbReference type="ARBA" id="ARBA00012551"/>
    </source>
</evidence>
<dbReference type="PROSITE" id="PS51194">
    <property type="entry name" value="HELICASE_CTER"/>
    <property type="match status" value="1"/>
</dbReference>
<keyword evidence="8" id="KW-0156">Chromatin regulator</keyword>
<dbReference type="GO" id="GO:0005524">
    <property type="term" value="F:ATP binding"/>
    <property type="evidence" value="ECO:0007669"/>
    <property type="project" value="UniProtKB-KW"/>
</dbReference>
<dbReference type="Pfam" id="PF00271">
    <property type="entry name" value="Helicase_C"/>
    <property type="match status" value="1"/>
</dbReference>
<evidence type="ECO:0000259" key="15">
    <source>
        <dbReference type="PROSITE" id="PS51192"/>
    </source>
</evidence>
<dbReference type="InterPro" id="IPR038718">
    <property type="entry name" value="SNF2-like_sf"/>
</dbReference>
<evidence type="ECO:0000256" key="5">
    <source>
        <dbReference type="ARBA" id="ARBA00022801"/>
    </source>
</evidence>
<feature type="region of interest" description="Disordered" evidence="14">
    <location>
        <begin position="534"/>
        <end position="592"/>
    </location>
</feature>
<keyword evidence="18" id="KW-1185">Reference proteome</keyword>
<dbReference type="InterPro" id="IPR049730">
    <property type="entry name" value="SNF2/RAD54-like_C"/>
</dbReference>
<feature type="compositionally biased region" description="Basic and acidic residues" evidence="14">
    <location>
        <begin position="604"/>
        <end position="615"/>
    </location>
</feature>
<evidence type="ECO:0000256" key="6">
    <source>
        <dbReference type="ARBA" id="ARBA00022806"/>
    </source>
</evidence>
<evidence type="ECO:0000256" key="13">
    <source>
        <dbReference type="ARBA" id="ARBA00023242"/>
    </source>
</evidence>
<dbReference type="SUPFAM" id="SSF52540">
    <property type="entry name" value="P-loop containing nucleoside triphosphate hydrolases"/>
    <property type="match status" value="2"/>
</dbReference>
<name>A0A4U0XJH5_9PEZI</name>
<dbReference type="InterPro" id="IPR050520">
    <property type="entry name" value="INO80/SWR1_helicase"/>
</dbReference>
<dbReference type="SMART" id="SM00490">
    <property type="entry name" value="HELICc"/>
    <property type="match status" value="1"/>
</dbReference>
<dbReference type="InterPro" id="IPR001650">
    <property type="entry name" value="Helicase_C-like"/>
</dbReference>
<protein>
    <recommendedName>
        <fullName evidence="3">DNA helicase</fullName>
        <ecNumber evidence="3">3.6.4.12</ecNumber>
    </recommendedName>
</protein>
<keyword evidence="13" id="KW-0539">Nucleus</keyword>
<evidence type="ECO:0000313" key="18">
    <source>
        <dbReference type="Proteomes" id="UP000309340"/>
    </source>
</evidence>
<feature type="region of interest" description="Disordered" evidence="14">
    <location>
        <begin position="1781"/>
        <end position="1805"/>
    </location>
</feature>
<dbReference type="PROSITE" id="PS00690">
    <property type="entry name" value="DEAH_ATP_HELICASE"/>
    <property type="match status" value="1"/>
</dbReference>
<dbReference type="EC" id="3.6.4.12" evidence="3"/>
<dbReference type="FunFam" id="3.40.50.10810:FF:000005">
    <property type="entry name" value="Photoperiod-independent early flowering 1"/>
    <property type="match status" value="1"/>
</dbReference>
<feature type="compositionally biased region" description="Basic and acidic residues" evidence="14">
    <location>
        <begin position="204"/>
        <end position="215"/>
    </location>
</feature>
<keyword evidence="6" id="KW-0347">Helicase</keyword>
<dbReference type="PANTHER" id="PTHR45685:SF1">
    <property type="entry name" value="HELICASE SRCAP"/>
    <property type="match status" value="1"/>
</dbReference>
<dbReference type="PANTHER" id="PTHR45685">
    <property type="entry name" value="HELICASE SRCAP-RELATED"/>
    <property type="match status" value="1"/>
</dbReference>
<feature type="region of interest" description="Disordered" evidence="14">
    <location>
        <begin position="1"/>
        <end position="346"/>
    </location>
</feature>
<evidence type="ECO:0000256" key="10">
    <source>
        <dbReference type="ARBA" id="ARBA00023125"/>
    </source>
</evidence>
<feature type="compositionally biased region" description="Low complexity" evidence="14">
    <location>
        <begin position="15"/>
        <end position="29"/>
    </location>
</feature>
<keyword evidence="5" id="KW-0378">Hydrolase</keyword>
<feature type="region of interest" description="Disordered" evidence="14">
    <location>
        <begin position="1660"/>
        <end position="1684"/>
    </location>
</feature>
<dbReference type="CDD" id="cd18793">
    <property type="entry name" value="SF2_C_SNF"/>
    <property type="match status" value="1"/>
</dbReference>
<dbReference type="Proteomes" id="UP000309340">
    <property type="component" value="Unassembled WGS sequence"/>
</dbReference>
<evidence type="ECO:0000259" key="16">
    <source>
        <dbReference type="PROSITE" id="PS51194"/>
    </source>
</evidence>
<feature type="compositionally biased region" description="Acidic residues" evidence="14">
    <location>
        <begin position="1669"/>
        <end position="1679"/>
    </location>
</feature>
<comment type="subcellular location">
    <subcellularLocation>
        <location evidence="1">Nucleus</location>
    </subcellularLocation>
</comment>
<feature type="compositionally biased region" description="Basic and acidic residues" evidence="14">
    <location>
        <begin position="179"/>
        <end position="196"/>
    </location>
</feature>
<feature type="region of interest" description="Disordered" evidence="14">
    <location>
        <begin position="604"/>
        <end position="635"/>
    </location>
</feature>
<dbReference type="SMART" id="SM00487">
    <property type="entry name" value="DEXDc"/>
    <property type="match status" value="1"/>
</dbReference>
<dbReference type="Gene3D" id="3.40.50.300">
    <property type="entry name" value="P-loop containing nucleotide triphosphate hydrolases"/>
    <property type="match status" value="1"/>
</dbReference>
<evidence type="ECO:0000256" key="9">
    <source>
        <dbReference type="ARBA" id="ARBA00023015"/>
    </source>
</evidence>
<proteinExistence type="inferred from homology"/>
<evidence type="ECO:0000256" key="7">
    <source>
        <dbReference type="ARBA" id="ARBA00022840"/>
    </source>
</evidence>
<evidence type="ECO:0000256" key="2">
    <source>
        <dbReference type="ARBA" id="ARBA00009220"/>
    </source>
</evidence>
<evidence type="ECO:0000256" key="8">
    <source>
        <dbReference type="ARBA" id="ARBA00022853"/>
    </source>
</evidence>
<feature type="region of interest" description="Disordered" evidence="14">
    <location>
        <begin position="690"/>
        <end position="815"/>
    </location>
</feature>
<dbReference type="PROSITE" id="PS51192">
    <property type="entry name" value="HELICASE_ATP_BIND_1"/>
    <property type="match status" value="1"/>
</dbReference>
<feature type="domain" description="Helicase ATP-binding" evidence="15">
    <location>
        <begin position="948"/>
        <end position="1121"/>
    </location>
</feature>
<feature type="compositionally biased region" description="Acidic residues" evidence="14">
    <location>
        <begin position="769"/>
        <end position="794"/>
    </location>
</feature>
<dbReference type="OrthoDB" id="372624at2759"/>
<dbReference type="InterPro" id="IPR002464">
    <property type="entry name" value="DNA/RNA_helicase_DEAH_CS"/>
</dbReference>
<feature type="domain" description="Helicase C-terminal" evidence="16">
    <location>
        <begin position="1506"/>
        <end position="1662"/>
    </location>
</feature>
<dbReference type="GO" id="GO:0006338">
    <property type="term" value="P:chromatin remodeling"/>
    <property type="evidence" value="ECO:0007669"/>
    <property type="project" value="TreeGrafter"/>
</dbReference>
<dbReference type="InterPro" id="IPR014001">
    <property type="entry name" value="Helicase_ATP-bd"/>
</dbReference>
<feature type="compositionally biased region" description="Basic and acidic residues" evidence="14">
    <location>
        <begin position="72"/>
        <end position="98"/>
    </location>
</feature>
<keyword evidence="10" id="KW-0238">DNA-binding</keyword>
<keyword evidence="4" id="KW-0547">Nucleotide-binding</keyword>
<feature type="compositionally biased region" description="Acidic residues" evidence="14">
    <location>
        <begin position="558"/>
        <end position="574"/>
    </location>
</feature>
<dbReference type="InterPro" id="IPR027417">
    <property type="entry name" value="P-loop_NTPase"/>
</dbReference>
<feature type="compositionally biased region" description="Polar residues" evidence="14">
    <location>
        <begin position="235"/>
        <end position="250"/>
    </location>
</feature>
<comment type="similarity">
    <text evidence="2">Belongs to the SNF2/RAD54 helicase family. SWR1 subfamily.</text>
</comment>
<keyword evidence="11" id="KW-0010">Activator</keyword>
<sequence length="1805" mass="200867">MSAKAPESGQTSPSPREANNNEPARNATTSLQAQHDGPQTHSSQNNHDVSASSIPREPQHDAPSETGTTLRPDPHPSTKRRESEARDTVDGGEATDRPNKKRKRGASPPWQFGTVEATTIKTADGRRVSARFNPNTPGMSESESQSRGRSVSQSMVRSRPPSPPWKRFEAGGPTSLHVDGVRKSGRVNKELTDPPKRSSPRQKKQTEKLVEEGKTSVRPISRGKMAQVDGANDARPSSSTKTKRSLSPTSRIAELKAQIAALKPTRSFQSPEVDAKPANATHKRKRSADASPQVRRPSSPSSNRKPQKSNNTALSPTLARPSPKIKLRFRGQGPVIPPQHSQSIFVPSARPPRLSIYQLIEPYELQELQYPYLENERGPPSANDFRLKDQRLALEEGDMRKRIARAAKRGGVLSRETSTVYQQDDERQPEPPQQYAHIDHLAGHAEYLWSLQKREKLQHRMLAKKVAIEAVERWKVMRGPTEEEMQAEEVRIFRLIYKQVVLDVRGKWEMVSAHVGQLRRARWEAEEDARRQERLQRQLEQAEAMVAKQRGDSIGDVAGDESSEGDDESGEENMIESGSEAGSASEDDDPADMADDALAEYLRIRDAEPPDRTNEDPDEEADDIGEDLAESPAVDVAADVVESVRDSLANAISDADQNELATPAAAPTTTEDHVTAIDEDFANGPVERTVRQHEDGGAEETAVLLGSGDEDEGQDEQDDYSPSANGVANHGDTATAIILPTTQDATVPRRRARHLLSGDVEMADAGLDLSDDESEDMVDSDENMSSSNDDEEGDSAASDNERSGDDEEAEAQSSMLGFFFAKKEIKSALALPTPSTSAGGDERDRTAEPVSDDNADAQAGAVKSDVEAEVENEATTVVLATETTPPADLEIPGSPQPVDSVAPEYAPRSPSAGVHSMAGGKQMVPVPALLRGDLRSYQHAGLDWLASLYRSKPIVNGILADEMGLGKTIQTISLLAHLAEQHDVWETHLIIVPTSVILNWVNEFHKFLPGFRVLGYYGSAEERVIKRRGWTNDPHHEIKEKRGYNVVVTSYNVALSDISAIRNVQWHYLVLDEAHNIRNFQSLRWQSLIRLKTKARLLLTGTPLQNSLTELWSLLTFLTAGSDDPAHGDLQDFLSHWKEPVKEIFDRGVSALSNEAQKVVDQLHISLRPFLLRRLKSEVEKALPKKTEYVVVCKLSKRQRQLYQEYMSLASTRERLAKGNAVSAGTVLLSLRRVCNHPDMFDPRPIQTSYAMELSPIEPFAVKETLVRRLLGGERNVVPNGLLITMHEKRKRGGLRRSKQLAATGILRRQVQELEQKATPAPDLSSPAGCQVLQRLRRRESKLQQIRDCIQMTEATLSNGPLYGSDLREMLTVKTGRPYQHTPRTRQPMQAGGQMRAWPALGRRPLQYEHLSDWYISQDSHLQRDVQSFDRYAENLHETITRFAFCTPVATAPVLSQAITPRSQQLLRASTAYPFASDFAHEARSRTSIVFPDSRLLIYDSGKLQRLSKLLRELQAKGSRSLIFTQMTDTLNILEQYLNLLGLPYLRLDGSTPPERRMIYSSEFNRPDSKYQCMILSSRAGGVGLNLTGASSVIFYDLDWNPQMDRQCMDRAHRIGQVRDVEVYKMVSEKTVEENILRRATQKSLLDQAVIQEGHFTTEYEIPARRTDAEEEEEEEEVDAEGKEVRTAIDRLFSGGEKAANQAIASVEDREDVLAAEAARKEENQDSEEFAEQRSSKGASVAPVTPGPGVLLEGEEEDQDGKGHVDAYMVELMETMLKDVPFVPPAVRRLDKHGRDPSHRPKRKR</sequence>
<keyword evidence="9" id="KW-0805">Transcription regulation</keyword>
<feature type="compositionally biased region" description="Acidic residues" evidence="14">
    <location>
        <begin position="616"/>
        <end position="629"/>
    </location>
</feature>
<dbReference type="Pfam" id="PF00176">
    <property type="entry name" value="SNF2-rel_dom"/>
    <property type="match status" value="1"/>
</dbReference>
<keyword evidence="12" id="KW-0804">Transcription</keyword>
<feature type="compositionally biased region" description="Polar residues" evidence="14">
    <location>
        <begin position="132"/>
        <end position="156"/>
    </location>
</feature>
<comment type="caution">
    <text evidence="17">The sequence shown here is derived from an EMBL/GenBank/DDBJ whole genome shotgun (WGS) entry which is preliminary data.</text>
</comment>
<dbReference type="GO" id="GO:0016887">
    <property type="term" value="F:ATP hydrolysis activity"/>
    <property type="evidence" value="ECO:0007669"/>
    <property type="project" value="TreeGrafter"/>
</dbReference>
<dbReference type="GO" id="GO:0000812">
    <property type="term" value="C:Swr1 complex"/>
    <property type="evidence" value="ECO:0007669"/>
    <property type="project" value="TreeGrafter"/>
</dbReference>
<feature type="compositionally biased region" description="Polar residues" evidence="14">
    <location>
        <begin position="30"/>
        <end position="53"/>
    </location>
</feature>
<evidence type="ECO:0000313" key="17">
    <source>
        <dbReference type="EMBL" id="TKA76491.1"/>
    </source>
</evidence>
<feature type="region of interest" description="Disordered" evidence="14">
    <location>
        <begin position="831"/>
        <end position="870"/>
    </location>
</feature>
<feature type="compositionally biased region" description="Low complexity" evidence="14">
    <location>
        <begin position="291"/>
        <end position="311"/>
    </location>
</feature>
<dbReference type="GO" id="GO:0003677">
    <property type="term" value="F:DNA binding"/>
    <property type="evidence" value="ECO:0007669"/>
    <property type="project" value="UniProtKB-KW"/>
</dbReference>
<feature type="region of interest" description="Disordered" evidence="14">
    <location>
        <begin position="652"/>
        <end position="671"/>
    </location>
</feature>